<gene>
    <name evidence="5" type="ORF">G6M86_09730</name>
    <name evidence="6" type="ORF">G6M86_24770</name>
</gene>
<evidence type="ECO:0000259" key="4">
    <source>
        <dbReference type="PROSITE" id="PS51118"/>
    </source>
</evidence>
<dbReference type="Proteomes" id="UP000663946">
    <property type="component" value="Chromosome 1"/>
</dbReference>
<geneLocation type="plasmid" evidence="6 7">
    <name>pQ15_94_1</name>
</geneLocation>
<protein>
    <submittedName>
        <fullName evidence="6">Helix-turn-helix transcriptional regulator</fullName>
    </submittedName>
</protein>
<organism evidence="6 7">
    <name type="scientific">Agrobacterium tumefaciens</name>
    <dbReference type="NCBI Taxonomy" id="358"/>
    <lineage>
        <taxon>Bacteria</taxon>
        <taxon>Pseudomonadati</taxon>
        <taxon>Pseudomonadota</taxon>
        <taxon>Alphaproteobacteria</taxon>
        <taxon>Hyphomicrobiales</taxon>
        <taxon>Rhizobiaceae</taxon>
        <taxon>Rhizobium/Agrobacterium group</taxon>
        <taxon>Agrobacterium</taxon>
        <taxon>Agrobacterium tumefaciens complex</taxon>
    </lineage>
</organism>
<keyword evidence="3" id="KW-0804">Transcription</keyword>
<dbReference type="PROSITE" id="PS51118">
    <property type="entry name" value="HTH_HXLR"/>
    <property type="match status" value="1"/>
</dbReference>
<dbReference type="InterPro" id="IPR036390">
    <property type="entry name" value="WH_DNA-bd_sf"/>
</dbReference>
<dbReference type="EMBL" id="CP049216">
    <property type="protein sequence ID" value="QTG13512.1"/>
    <property type="molecule type" value="Genomic_DNA"/>
</dbReference>
<dbReference type="InterPro" id="IPR002577">
    <property type="entry name" value="HTH_HxlR"/>
</dbReference>
<dbReference type="PANTHER" id="PTHR33204">
    <property type="entry name" value="TRANSCRIPTIONAL REGULATOR, MARR FAMILY"/>
    <property type="match status" value="1"/>
</dbReference>
<keyword evidence="1" id="KW-0805">Transcription regulation</keyword>
<evidence type="ECO:0000313" key="5">
    <source>
        <dbReference type="EMBL" id="QTG13512.1"/>
    </source>
</evidence>
<dbReference type="GO" id="GO:0003677">
    <property type="term" value="F:DNA binding"/>
    <property type="evidence" value="ECO:0007669"/>
    <property type="project" value="UniProtKB-KW"/>
</dbReference>
<proteinExistence type="predicted"/>
<accession>A0AAJ4N874</accession>
<keyword evidence="2" id="KW-0238">DNA-binding</keyword>
<evidence type="ECO:0000313" key="7">
    <source>
        <dbReference type="Proteomes" id="UP000663946"/>
    </source>
</evidence>
<evidence type="ECO:0000313" key="6">
    <source>
        <dbReference type="EMBL" id="QTG16522.1"/>
    </source>
</evidence>
<dbReference type="GeneID" id="1136924"/>
<dbReference type="SUPFAM" id="SSF46785">
    <property type="entry name" value="Winged helix' DNA-binding domain"/>
    <property type="match status" value="1"/>
</dbReference>
<dbReference type="PANTHER" id="PTHR33204:SF18">
    <property type="entry name" value="TRANSCRIPTIONAL REGULATORY PROTEIN"/>
    <property type="match status" value="1"/>
</dbReference>
<evidence type="ECO:0000256" key="2">
    <source>
        <dbReference type="ARBA" id="ARBA00023125"/>
    </source>
</evidence>
<dbReference type="InterPro" id="IPR036388">
    <property type="entry name" value="WH-like_DNA-bd_sf"/>
</dbReference>
<dbReference type="EMBL" id="CP049218">
    <property type="protein sequence ID" value="QTG16522.1"/>
    <property type="molecule type" value="Genomic_DNA"/>
</dbReference>
<reference evidence="6" key="1">
    <citation type="submission" date="2020-02" db="EMBL/GenBank/DDBJ databases">
        <title>Unexpected conservation and global transmission of agrobacterial virulence plasmids.</title>
        <authorList>
            <person name="Weisberg A.J."/>
            <person name="Davis E.W. II"/>
            <person name="Tabima J.R."/>
            <person name="Belcher M.S."/>
            <person name="Miller M."/>
            <person name="Kuo C.-H."/>
            <person name="Loper J.E."/>
            <person name="Grunwald N.J."/>
            <person name="Putnam M.L."/>
            <person name="Chang J.H."/>
        </authorList>
    </citation>
    <scope>NUCLEOTIDE SEQUENCE</scope>
    <source>
        <strain evidence="6">Q15/94</strain>
        <plasmid evidence="6">pQ15_94_1</plasmid>
    </source>
</reference>
<dbReference type="AlphaFoldDB" id="A0AAJ4N874"/>
<dbReference type="RefSeq" id="WP_003517287.1">
    <property type="nucleotide sequence ID" value="NZ_CP032923.1"/>
</dbReference>
<evidence type="ECO:0000256" key="1">
    <source>
        <dbReference type="ARBA" id="ARBA00023015"/>
    </source>
</evidence>
<evidence type="ECO:0000256" key="3">
    <source>
        <dbReference type="ARBA" id="ARBA00023163"/>
    </source>
</evidence>
<name>A0AAJ4N874_AGRTU</name>
<dbReference type="Gene3D" id="1.10.10.10">
    <property type="entry name" value="Winged helix-like DNA-binding domain superfamily/Winged helix DNA-binding domain"/>
    <property type="match status" value="1"/>
</dbReference>
<keyword evidence="6" id="KW-0614">Plasmid</keyword>
<dbReference type="Proteomes" id="UP000663946">
    <property type="component" value="Plasmid pQ15_94_1"/>
</dbReference>
<sequence length="107" mass="12053">MKDTVTGCSVELAMHLLGGRWRLLIASYLIDGPKRFNELRRLIPGISQRMLSLDLRALEDASLIARTVYPTVPVKVEYALTEEGRRLGKVVAVVQEFGLWLKDRNAS</sequence>
<dbReference type="Pfam" id="PF01638">
    <property type="entry name" value="HxlR"/>
    <property type="match status" value="1"/>
</dbReference>
<feature type="domain" description="HTH hxlR-type" evidence="4">
    <location>
        <begin position="8"/>
        <end position="106"/>
    </location>
</feature>